<feature type="binding site" evidence="19">
    <location>
        <position position="26"/>
    </location>
    <ligand>
        <name>substrate</name>
    </ligand>
</feature>
<comment type="caution">
    <text evidence="25">The sequence shown here is derived from an EMBL/GenBank/DDBJ whole genome shotgun (WGS) entry which is preliminary data.</text>
</comment>
<keyword evidence="26" id="KW-1185">Reference proteome</keyword>
<gene>
    <name evidence="25" type="ORF">GCM10007932_17530</name>
</gene>
<keyword evidence="9" id="KW-0963">Cytoplasm</keyword>
<protein>
    <recommendedName>
        <fullName evidence="8">Bifunctional chorismate mutase/prephenate dehydratase</fullName>
        <ecNumber evidence="7">4.2.1.51</ecNumber>
        <ecNumber evidence="6">5.4.99.5</ecNumber>
    </recommendedName>
    <alternativeName>
        <fullName evidence="17">Chorismate mutase-prephenate dehydratase</fullName>
    </alternativeName>
    <alternativeName>
        <fullName evidence="16">p-protein</fullName>
    </alternativeName>
</protein>
<evidence type="ECO:0000256" key="15">
    <source>
        <dbReference type="ARBA" id="ARBA00023268"/>
    </source>
</evidence>
<dbReference type="Pfam" id="PF01817">
    <property type="entry name" value="CM_2"/>
    <property type="match status" value="1"/>
</dbReference>
<dbReference type="FunFam" id="3.40.190.10:FF:000044">
    <property type="entry name" value="Chorismate mutase/prephenate dehydratase"/>
    <property type="match status" value="1"/>
</dbReference>
<dbReference type="SUPFAM" id="SSF55021">
    <property type="entry name" value="ACT-like"/>
    <property type="match status" value="1"/>
</dbReference>
<keyword evidence="21" id="KW-0175">Coiled coil</keyword>
<evidence type="ECO:0000256" key="9">
    <source>
        <dbReference type="ARBA" id="ARBA00022490"/>
    </source>
</evidence>
<dbReference type="InterPro" id="IPR045865">
    <property type="entry name" value="ACT-like_dom_sf"/>
</dbReference>
<organism evidence="25 26">
    <name type="scientific">Vibrio penaeicida</name>
    <dbReference type="NCBI Taxonomy" id="104609"/>
    <lineage>
        <taxon>Bacteria</taxon>
        <taxon>Pseudomonadati</taxon>
        <taxon>Pseudomonadota</taxon>
        <taxon>Gammaproteobacteria</taxon>
        <taxon>Vibrionales</taxon>
        <taxon>Vibrionaceae</taxon>
        <taxon>Vibrio</taxon>
    </lineage>
</organism>
<feature type="site" description="Essential for prephenate dehydratase activity" evidence="20">
    <location>
        <position position="279"/>
    </location>
</feature>
<dbReference type="InterPro" id="IPR002912">
    <property type="entry name" value="ACT_dom"/>
</dbReference>
<dbReference type="FunFam" id="3.40.190.10:FF:000034">
    <property type="entry name" value="Chorismate mutase/prephenate dehydratase"/>
    <property type="match status" value="1"/>
</dbReference>
<dbReference type="Gene3D" id="3.40.190.10">
    <property type="entry name" value="Periplasmic binding protein-like II"/>
    <property type="match status" value="2"/>
</dbReference>
<dbReference type="GO" id="GO:0009094">
    <property type="term" value="P:L-phenylalanine biosynthetic process"/>
    <property type="evidence" value="ECO:0007669"/>
    <property type="project" value="UniProtKB-KW"/>
</dbReference>
<reference evidence="26" key="1">
    <citation type="journal article" date="2019" name="Int. J. Syst. Evol. Microbiol.">
        <title>The Global Catalogue of Microorganisms (GCM) 10K type strain sequencing project: providing services to taxonomists for standard genome sequencing and annotation.</title>
        <authorList>
            <consortium name="The Broad Institute Genomics Platform"/>
            <consortium name="The Broad Institute Genome Sequencing Center for Infectious Disease"/>
            <person name="Wu L."/>
            <person name="Ma J."/>
        </authorList>
    </citation>
    <scope>NUCLEOTIDE SEQUENCE [LARGE SCALE GENOMIC DNA]</scope>
    <source>
        <strain evidence="26">NBRC 15640</strain>
    </source>
</reference>
<dbReference type="PROSITE" id="PS00858">
    <property type="entry name" value="PREPHENATE_DEHYDR_2"/>
    <property type="match status" value="1"/>
</dbReference>
<dbReference type="EC" id="4.2.1.51" evidence="7"/>
<sequence>MTDRLDGIRSRLNELDDQLLKLLSERRELSIEVAKSKVETSKPVRDAKREQQLLVKLINNGKDKYQLDAPYITKIFHTIIEDSVLLQQAYLQNLVNPGESRKPLARVAFLGARGSYSHLASHQYFSRKNTELIELNCEHFKEIASTVESGHADYGVLPIENTSSGSINEVYDLLQHTTLYIVGELTLPIEHCLVATSDVRIEDIKTLYSHPQPHQQCSEFLSHLNGVTLESCVSTADAMQKVKDLDRKDVAAIGNASSGKLYGLQSIQGNIANQTENHTRFIVVARKPVEVSTQIPAKTTLIMSTSQQAGSLVETLLVLQRYGINMTKLESRPIMGNPWEEMFYIDLEAHLDSEEMNNAISEVIKLTTHLKVLGCYPIENVEATQVSLG</sequence>
<evidence type="ECO:0000256" key="3">
    <source>
        <dbReference type="ARBA" id="ARBA00004496"/>
    </source>
</evidence>
<evidence type="ECO:0000313" key="26">
    <source>
        <dbReference type="Proteomes" id="UP001156690"/>
    </source>
</evidence>
<dbReference type="PIRSF" id="PIRSF001500">
    <property type="entry name" value="Chor_mut_pdt_Ppr"/>
    <property type="match status" value="1"/>
</dbReference>
<evidence type="ECO:0000256" key="5">
    <source>
        <dbReference type="ARBA" id="ARBA00004817"/>
    </source>
</evidence>
<name>A0AAV5NPM5_9VIBR</name>
<dbReference type="InterPro" id="IPR002701">
    <property type="entry name" value="CM_II_prokaryot"/>
</dbReference>
<dbReference type="SMART" id="SM00830">
    <property type="entry name" value="CM_2"/>
    <property type="match status" value="1"/>
</dbReference>
<feature type="binding site" evidence="19">
    <location>
        <position position="37"/>
    </location>
    <ligand>
        <name>substrate</name>
    </ligand>
</feature>
<evidence type="ECO:0000256" key="6">
    <source>
        <dbReference type="ARBA" id="ARBA00012404"/>
    </source>
</evidence>
<dbReference type="InterPro" id="IPR010952">
    <property type="entry name" value="CM_P_1"/>
</dbReference>
<evidence type="ECO:0000256" key="18">
    <source>
        <dbReference type="ARBA" id="ARBA00047848"/>
    </source>
</evidence>
<keyword evidence="11" id="KW-0057">Aromatic amino acid biosynthesis</keyword>
<evidence type="ECO:0000256" key="1">
    <source>
        <dbReference type="ARBA" id="ARBA00000824"/>
    </source>
</evidence>
<dbReference type="InterPro" id="IPR001086">
    <property type="entry name" value="Preph_deHydtase"/>
</dbReference>
<dbReference type="GO" id="GO:0004664">
    <property type="term" value="F:prephenate dehydratase activity"/>
    <property type="evidence" value="ECO:0007669"/>
    <property type="project" value="UniProtKB-EC"/>
</dbReference>
<evidence type="ECO:0000313" key="25">
    <source>
        <dbReference type="EMBL" id="GLQ72393.1"/>
    </source>
</evidence>
<feature type="binding site" evidence="19">
    <location>
        <position position="83"/>
    </location>
    <ligand>
        <name>substrate</name>
    </ligand>
</feature>
<dbReference type="PROSITE" id="PS51671">
    <property type="entry name" value="ACT"/>
    <property type="match status" value="1"/>
</dbReference>
<keyword evidence="13" id="KW-0413">Isomerase</keyword>
<dbReference type="SUPFAM" id="SSF48600">
    <property type="entry name" value="Chorismate mutase II"/>
    <property type="match status" value="1"/>
</dbReference>
<accession>A0AAV5NPM5</accession>
<dbReference type="PROSITE" id="PS51168">
    <property type="entry name" value="CHORISMATE_MUT_2"/>
    <property type="match status" value="1"/>
</dbReference>
<evidence type="ECO:0000256" key="16">
    <source>
        <dbReference type="ARBA" id="ARBA00031175"/>
    </source>
</evidence>
<comment type="pathway">
    <text evidence="5">Metabolic intermediate biosynthesis; prephenate biosynthesis; prephenate from chorismate: step 1/1.</text>
</comment>
<evidence type="ECO:0000256" key="10">
    <source>
        <dbReference type="ARBA" id="ARBA00022605"/>
    </source>
</evidence>
<comment type="function">
    <text evidence="2">Catalyzes the Claisen rearrangement of chorismate to prephenate and the decarboxylation/dehydration of prephenate to phenylpyruvate.</text>
</comment>
<dbReference type="RefSeq" id="WP_126606213.1">
    <property type="nucleotide sequence ID" value="NZ_AP025144.1"/>
</dbReference>
<dbReference type="CDD" id="cd04905">
    <property type="entry name" value="ACT_CM-PDT"/>
    <property type="match status" value="1"/>
</dbReference>
<feature type="domain" description="Chorismate mutase" evidence="22">
    <location>
        <begin position="1"/>
        <end position="91"/>
    </location>
</feature>
<evidence type="ECO:0000256" key="14">
    <source>
        <dbReference type="ARBA" id="ARBA00023239"/>
    </source>
</evidence>
<dbReference type="InterPro" id="IPR036979">
    <property type="entry name" value="CM_dom_sf"/>
</dbReference>
<keyword evidence="15" id="KW-0511">Multifunctional enzyme</keyword>
<evidence type="ECO:0000256" key="11">
    <source>
        <dbReference type="ARBA" id="ARBA00023141"/>
    </source>
</evidence>
<dbReference type="CDD" id="cd13631">
    <property type="entry name" value="PBP2_Ct-PDT_like"/>
    <property type="match status" value="1"/>
</dbReference>
<evidence type="ECO:0000259" key="24">
    <source>
        <dbReference type="PROSITE" id="PS51671"/>
    </source>
</evidence>
<dbReference type="GO" id="GO:0046417">
    <property type="term" value="P:chorismate metabolic process"/>
    <property type="evidence" value="ECO:0007669"/>
    <property type="project" value="InterPro"/>
</dbReference>
<evidence type="ECO:0000256" key="13">
    <source>
        <dbReference type="ARBA" id="ARBA00023235"/>
    </source>
</evidence>
<dbReference type="EMBL" id="BSNX01000015">
    <property type="protein sequence ID" value="GLQ72393.1"/>
    <property type="molecule type" value="Genomic_DNA"/>
</dbReference>
<dbReference type="Gene3D" id="3.30.70.260">
    <property type="match status" value="1"/>
</dbReference>
<dbReference type="NCBIfam" id="TIGR01797">
    <property type="entry name" value="CM_P_1"/>
    <property type="match status" value="1"/>
</dbReference>
<evidence type="ECO:0000256" key="17">
    <source>
        <dbReference type="ARBA" id="ARBA00031520"/>
    </source>
</evidence>
<dbReference type="InterPro" id="IPR018528">
    <property type="entry name" value="Preph_deHydtase_CS"/>
</dbReference>
<dbReference type="GO" id="GO:0005737">
    <property type="term" value="C:cytoplasm"/>
    <property type="evidence" value="ECO:0007669"/>
    <property type="project" value="UniProtKB-SubCell"/>
</dbReference>
<feature type="coiled-coil region" evidence="21">
    <location>
        <begin position="5"/>
        <end position="32"/>
    </location>
</feature>
<dbReference type="PROSITE" id="PS00857">
    <property type="entry name" value="PREPHENATE_DEHYDR_1"/>
    <property type="match status" value="1"/>
</dbReference>
<dbReference type="InterPro" id="IPR008242">
    <property type="entry name" value="Chor_mutase/pphenate_deHydtase"/>
</dbReference>
<feature type="domain" description="Prephenate dehydratase" evidence="23">
    <location>
        <begin position="106"/>
        <end position="286"/>
    </location>
</feature>
<evidence type="ECO:0000256" key="8">
    <source>
        <dbReference type="ARBA" id="ARBA00014401"/>
    </source>
</evidence>
<keyword evidence="12" id="KW-0584">Phenylalanine biosynthesis</keyword>
<dbReference type="GO" id="GO:0004106">
    <property type="term" value="F:chorismate mutase activity"/>
    <property type="evidence" value="ECO:0007669"/>
    <property type="project" value="UniProtKB-EC"/>
</dbReference>
<dbReference type="NCBIfam" id="NF008865">
    <property type="entry name" value="PRK11898.1"/>
    <property type="match status" value="1"/>
</dbReference>
<evidence type="ECO:0000256" key="19">
    <source>
        <dbReference type="PIRSR" id="PIRSR001500-1"/>
    </source>
</evidence>
<comment type="catalytic activity">
    <reaction evidence="1">
        <text>chorismate = prephenate</text>
        <dbReference type="Rhea" id="RHEA:13897"/>
        <dbReference type="ChEBI" id="CHEBI:29748"/>
        <dbReference type="ChEBI" id="CHEBI:29934"/>
        <dbReference type="EC" id="5.4.99.5"/>
    </reaction>
</comment>
<feature type="binding site" evidence="19">
    <location>
        <position position="87"/>
    </location>
    <ligand>
        <name>substrate</name>
    </ligand>
</feature>
<feature type="domain" description="ACT" evidence="24">
    <location>
        <begin position="300"/>
        <end position="377"/>
    </location>
</feature>
<keyword evidence="14" id="KW-0456">Lyase</keyword>
<comment type="catalytic activity">
    <reaction evidence="18">
        <text>prephenate + H(+) = 3-phenylpyruvate + CO2 + H2O</text>
        <dbReference type="Rhea" id="RHEA:21648"/>
        <dbReference type="ChEBI" id="CHEBI:15377"/>
        <dbReference type="ChEBI" id="CHEBI:15378"/>
        <dbReference type="ChEBI" id="CHEBI:16526"/>
        <dbReference type="ChEBI" id="CHEBI:18005"/>
        <dbReference type="ChEBI" id="CHEBI:29934"/>
        <dbReference type="EC" id="4.2.1.51"/>
    </reaction>
</comment>
<dbReference type="Gene3D" id="1.20.59.10">
    <property type="entry name" value="Chorismate mutase"/>
    <property type="match status" value="1"/>
</dbReference>
<evidence type="ECO:0000256" key="12">
    <source>
        <dbReference type="ARBA" id="ARBA00023222"/>
    </source>
</evidence>
<feature type="binding site" evidence="19">
    <location>
        <position position="50"/>
    </location>
    <ligand>
        <name>substrate</name>
    </ligand>
</feature>
<evidence type="ECO:0000256" key="7">
    <source>
        <dbReference type="ARBA" id="ARBA00013147"/>
    </source>
</evidence>
<feature type="binding site" evidence="19">
    <location>
        <position position="46"/>
    </location>
    <ligand>
        <name>substrate</name>
    </ligand>
</feature>
<dbReference type="Pfam" id="PF00800">
    <property type="entry name" value="PDT"/>
    <property type="match status" value="1"/>
</dbReference>
<dbReference type="SUPFAM" id="SSF53850">
    <property type="entry name" value="Periplasmic binding protein-like II"/>
    <property type="match status" value="1"/>
</dbReference>
<keyword evidence="10" id="KW-0028">Amino-acid biosynthesis</keyword>
<evidence type="ECO:0000256" key="21">
    <source>
        <dbReference type="SAM" id="Coils"/>
    </source>
</evidence>
<dbReference type="PROSITE" id="PS51171">
    <property type="entry name" value="PREPHENATE_DEHYDR_3"/>
    <property type="match status" value="1"/>
</dbReference>
<comment type="subcellular location">
    <subcellularLocation>
        <location evidence="3">Cytoplasm</location>
    </subcellularLocation>
</comment>
<proteinExistence type="predicted"/>
<feature type="binding site" evidence="19">
    <location>
        <position position="9"/>
    </location>
    <ligand>
        <name>substrate</name>
    </ligand>
</feature>
<dbReference type="PANTHER" id="PTHR21022:SF19">
    <property type="entry name" value="PREPHENATE DEHYDRATASE-RELATED"/>
    <property type="match status" value="1"/>
</dbReference>
<dbReference type="EC" id="5.4.99.5" evidence="6"/>
<dbReference type="Proteomes" id="UP001156690">
    <property type="component" value="Unassembled WGS sequence"/>
</dbReference>
<dbReference type="AlphaFoldDB" id="A0AAV5NPM5"/>
<dbReference type="InterPro" id="IPR036263">
    <property type="entry name" value="Chorismate_II_sf"/>
</dbReference>
<comment type="pathway">
    <text evidence="4">Amino-acid biosynthesis; L-phenylalanine biosynthesis; phenylpyruvate from prephenate: step 1/1.</text>
</comment>
<evidence type="ECO:0000256" key="20">
    <source>
        <dbReference type="PIRSR" id="PIRSR001500-2"/>
    </source>
</evidence>
<evidence type="ECO:0000259" key="22">
    <source>
        <dbReference type="PROSITE" id="PS51168"/>
    </source>
</evidence>
<evidence type="ECO:0000256" key="4">
    <source>
        <dbReference type="ARBA" id="ARBA00004741"/>
    </source>
</evidence>
<evidence type="ECO:0000256" key="2">
    <source>
        <dbReference type="ARBA" id="ARBA00002364"/>
    </source>
</evidence>
<dbReference type="PANTHER" id="PTHR21022">
    <property type="entry name" value="PREPHENATE DEHYDRATASE P PROTEIN"/>
    <property type="match status" value="1"/>
</dbReference>
<evidence type="ECO:0000259" key="23">
    <source>
        <dbReference type="PROSITE" id="PS51171"/>
    </source>
</evidence>